<keyword evidence="2" id="KW-1185">Reference proteome</keyword>
<reference evidence="2" key="1">
    <citation type="submission" date="2010-08" db="EMBL/GenBank/DDBJ databases">
        <authorList>
            <consortium name="Caenorhabditis japonica Sequencing Consortium"/>
            <person name="Wilson R.K."/>
        </authorList>
    </citation>
    <scope>NUCLEOTIDE SEQUENCE [LARGE SCALE GENOMIC DNA]</scope>
    <source>
        <strain evidence="2">DF5081</strain>
    </source>
</reference>
<organism evidence="1 2">
    <name type="scientific">Caenorhabditis japonica</name>
    <dbReference type="NCBI Taxonomy" id="281687"/>
    <lineage>
        <taxon>Eukaryota</taxon>
        <taxon>Metazoa</taxon>
        <taxon>Ecdysozoa</taxon>
        <taxon>Nematoda</taxon>
        <taxon>Chromadorea</taxon>
        <taxon>Rhabditida</taxon>
        <taxon>Rhabditina</taxon>
        <taxon>Rhabditomorpha</taxon>
        <taxon>Rhabditoidea</taxon>
        <taxon>Rhabditidae</taxon>
        <taxon>Peloderinae</taxon>
        <taxon>Caenorhabditis</taxon>
    </lineage>
</organism>
<dbReference type="EnsemblMetazoa" id="CJA27734b.1">
    <property type="protein sequence ID" value="CJA27734b.1"/>
    <property type="gene ID" value="WBGene00183307"/>
</dbReference>
<evidence type="ECO:0000313" key="2">
    <source>
        <dbReference type="Proteomes" id="UP000005237"/>
    </source>
</evidence>
<dbReference type="PANTHER" id="PTHR40314:SF3">
    <property type="entry name" value="VWFD DOMAIN-CONTAINING PROTEIN"/>
    <property type="match status" value="1"/>
</dbReference>
<protein>
    <submittedName>
        <fullName evidence="1">Uncharacterized protein</fullName>
    </submittedName>
</protein>
<evidence type="ECO:0000313" key="1">
    <source>
        <dbReference type="EnsemblMetazoa" id="CJA27734b.1"/>
    </source>
</evidence>
<reference evidence="1" key="2">
    <citation type="submission" date="2022-06" db="UniProtKB">
        <authorList>
            <consortium name="EnsemblMetazoa"/>
        </authorList>
    </citation>
    <scope>IDENTIFICATION</scope>
    <source>
        <strain evidence="1">DF5081</strain>
    </source>
</reference>
<accession>A0A8R1E8K7</accession>
<proteinExistence type="predicted"/>
<sequence length="231" mass="25674">MPTLPALAPSFPSVCANLAAYNAFCTPTRRTVRRRRICTACRTIRVASTSTIAHQTRTHPMDQLFPKAPNQDAYLDELPWHVRSWRSAKVQHGAEIVAHYGVFDGTHAWASLSSPRKPPPFPRFSFKICIDASNHDSNTGIPVCKRYAEIFVLPQQGVVIWPGSGRASLIDMKTKHYGEFDTFAIEVGYGVSASSGKLSSENSHPRGADCGWLYYSESNGYLFLNIWVAIL</sequence>
<dbReference type="Proteomes" id="UP000005237">
    <property type="component" value="Unassembled WGS sequence"/>
</dbReference>
<dbReference type="PANTHER" id="PTHR40314">
    <property type="entry name" value="PROTEIN CBG09102-RELATED"/>
    <property type="match status" value="1"/>
</dbReference>
<dbReference type="AlphaFoldDB" id="A0A8R1E8K7"/>
<dbReference type="InterPro" id="IPR055273">
    <property type="entry name" value="CBG09102/CBG15751-like_dom"/>
</dbReference>
<name>A0A8R1E8K7_CAEJA</name>